<dbReference type="Proteomes" id="UP000270094">
    <property type="component" value="Unassembled WGS sequence"/>
</dbReference>
<organism evidence="1 2">
    <name type="scientific">Strongylus vulgaris</name>
    <name type="common">Blood worm</name>
    <dbReference type="NCBI Taxonomy" id="40348"/>
    <lineage>
        <taxon>Eukaryota</taxon>
        <taxon>Metazoa</taxon>
        <taxon>Ecdysozoa</taxon>
        <taxon>Nematoda</taxon>
        <taxon>Chromadorea</taxon>
        <taxon>Rhabditida</taxon>
        <taxon>Rhabditina</taxon>
        <taxon>Rhabditomorpha</taxon>
        <taxon>Strongyloidea</taxon>
        <taxon>Strongylidae</taxon>
        <taxon>Strongylus</taxon>
    </lineage>
</organism>
<keyword evidence="2" id="KW-1185">Reference proteome</keyword>
<evidence type="ECO:0000313" key="1">
    <source>
        <dbReference type="EMBL" id="VDM79128.1"/>
    </source>
</evidence>
<reference evidence="1 2" key="1">
    <citation type="submission" date="2018-11" db="EMBL/GenBank/DDBJ databases">
        <authorList>
            <consortium name="Pathogen Informatics"/>
        </authorList>
    </citation>
    <scope>NUCLEOTIDE SEQUENCE [LARGE SCALE GENOMIC DNA]</scope>
</reference>
<name>A0A3P7LIX7_STRVU</name>
<dbReference type="SUPFAM" id="SSF53850">
    <property type="entry name" value="Periplasmic binding protein-like II"/>
    <property type="match status" value="1"/>
</dbReference>
<protein>
    <recommendedName>
        <fullName evidence="3">Ionotropic glutamate receptor L-glutamate and glycine-binding domain-containing protein</fullName>
    </recommendedName>
</protein>
<sequence length="158" mass="18063">MSIRVAFARNPPDAFSNCLHFPTLDPTFSCPFPGWCAEVMKMLADSLKLEIDTVLFDNDVGSLNWGTLQKNDSWTGVLSYLADNITDSACLFYQRTDLREQYFELSYPVTNVQPVYVVRRQKTTIGSVLWNAFKPYSYTTWLGILGKGKLLRLTRRVC</sequence>
<dbReference type="PANTHER" id="PTHR22714">
    <property type="entry name" value="PROTEIN CBG02446-RELATED"/>
    <property type="match status" value="1"/>
</dbReference>
<proteinExistence type="predicted"/>
<accession>A0A3P7LIX7</accession>
<dbReference type="AlphaFoldDB" id="A0A3P7LIX7"/>
<evidence type="ECO:0008006" key="3">
    <source>
        <dbReference type="Google" id="ProtNLM"/>
    </source>
</evidence>
<dbReference type="PANTHER" id="PTHR22714:SF7">
    <property type="entry name" value="SOLUTE-BINDING PROTEIN FAMILY 3_N-TERMINAL DOMAIN-CONTAINING PROTEIN"/>
    <property type="match status" value="1"/>
</dbReference>
<evidence type="ECO:0000313" key="2">
    <source>
        <dbReference type="Proteomes" id="UP000270094"/>
    </source>
</evidence>
<dbReference type="OrthoDB" id="5815759at2759"/>
<dbReference type="Gene3D" id="3.40.190.10">
    <property type="entry name" value="Periplasmic binding protein-like II"/>
    <property type="match status" value="1"/>
</dbReference>
<dbReference type="EMBL" id="UYYB01104042">
    <property type="protein sequence ID" value="VDM79128.1"/>
    <property type="molecule type" value="Genomic_DNA"/>
</dbReference>
<gene>
    <name evidence="1" type="ORF">SVUK_LOCUS14126</name>
</gene>
<dbReference type="InterPro" id="IPR040128">
    <property type="entry name" value="T25E4.2-like"/>
</dbReference>